<dbReference type="SUPFAM" id="SSF55785">
    <property type="entry name" value="PYP-like sensor domain (PAS domain)"/>
    <property type="match status" value="1"/>
</dbReference>
<keyword evidence="7" id="KW-0418">Kinase</keyword>
<dbReference type="AlphaFoldDB" id="A0A2N7PJ77"/>
<dbReference type="InterPro" id="IPR005467">
    <property type="entry name" value="His_kinase_dom"/>
</dbReference>
<evidence type="ECO:0000256" key="3">
    <source>
        <dbReference type="ARBA" id="ARBA00012438"/>
    </source>
</evidence>
<dbReference type="InterPro" id="IPR003594">
    <property type="entry name" value="HATPase_dom"/>
</dbReference>
<dbReference type="SMART" id="SM00304">
    <property type="entry name" value="HAMP"/>
    <property type="match status" value="1"/>
</dbReference>
<dbReference type="Pfam" id="PF00512">
    <property type="entry name" value="HisKA"/>
    <property type="match status" value="1"/>
</dbReference>
<dbReference type="Gene3D" id="1.10.287.130">
    <property type="match status" value="1"/>
</dbReference>
<dbReference type="InterPro" id="IPR035965">
    <property type="entry name" value="PAS-like_dom_sf"/>
</dbReference>
<protein>
    <recommendedName>
        <fullName evidence="3">histidine kinase</fullName>
        <ecNumber evidence="3">2.7.13.3</ecNumber>
    </recommendedName>
</protein>
<gene>
    <name evidence="14" type="ORF">C0197_04225</name>
</gene>
<dbReference type="Pfam" id="PF02518">
    <property type="entry name" value="HATPase_c"/>
    <property type="match status" value="1"/>
</dbReference>
<keyword evidence="5" id="KW-0808">Transferase</keyword>
<dbReference type="SUPFAM" id="SSF47384">
    <property type="entry name" value="Homodimeric domain of signal transducing histidine kinase"/>
    <property type="match status" value="1"/>
</dbReference>
<evidence type="ECO:0000313" key="14">
    <source>
        <dbReference type="EMBL" id="PMP62644.1"/>
    </source>
</evidence>
<evidence type="ECO:0000256" key="9">
    <source>
        <dbReference type="ARBA" id="ARBA00023012"/>
    </source>
</evidence>
<keyword evidence="6" id="KW-0547">Nucleotide-binding</keyword>
<keyword evidence="8" id="KW-0067">ATP-binding</keyword>
<evidence type="ECO:0000256" key="1">
    <source>
        <dbReference type="ARBA" id="ARBA00000085"/>
    </source>
</evidence>
<evidence type="ECO:0000256" key="2">
    <source>
        <dbReference type="ARBA" id="ARBA00004370"/>
    </source>
</evidence>
<keyword evidence="10" id="KW-0812">Transmembrane</keyword>
<dbReference type="InterPro" id="IPR000700">
    <property type="entry name" value="PAS-assoc_C"/>
</dbReference>
<name>A0A2N7PJ77_9BACT</name>
<comment type="subcellular location">
    <subcellularLocation>
        <location evidence="2">Membrane</location>
    </subcellularLocation>
</comment>
<keyword evidence="10" id="KW-0472">Membrane</keyword>
<feature type="domain" description="HAMP" evidence="13">
    <location>
        <begin position="243"/>
        <end position="297"/>
    </location>
</feature>
<evidence type="ECO:0000256" key="10">
    <source>
        <dbReference type="SAM" id="Phobius"/>
    </source>
</evidence>
<dbReference type="PROSITE" id="PS50885">
    <property type="entry name" value="HAMP"/>
    <property type="match status" value="1"/>
</dbReference>
<dbReference type="GO" id="GO:0016020">
    <property type="term" value="C:membrane"/>
    <property type="evidence" value="ECO:0007669"/>
    <property type="project" value="UniProtKB-SubCell"/>
</dbReference>
<dbReference type="EC" id="2.7.13.3" evidence="3"/>
<comment type="catalytic activity">
    <reaction evidence="1">
        <text>ATP + protein L-histidine = ADP + protein N-phospho-L-histidine.</text>
        <dbReference type="EC" id="2.7.13.3"/>
    </reaction>
</comment>
<accession>A0A2N7PJ77</accession>
<feature type="transmembrane region" description="Helical" evidence="10">
    <location>
        <begin position="15"/>
        <end position="38"/>
    </location>
</feature>
<dbReference type="Proteomes" id="UP000235731">
    <property type="component" value="Unassembled WGS sequence"/>
</dbReference>
<sequence length="633" mass="73260">MVKSLFSKLSLTTKVSLSLLALLTVFSTILTLIFYLYLREKIIHHYHEKLKLFFLQMESLERYVKDDLRPIIFETLKNYPFQGDFILEAMSTTHISKRVFSYLKKNYPDIEYERISFDPINPENKIKPFHKFLLKLKASQPYYQGIFSWKGEEYFVMAEPIYVSKDCLKCHGKLKDAPHELVKIYSLKRDFSWKEGDLMGFTVVKVSLKGALNEAKALALSIFLISLISSLFLLLFLEGFLYSLFLKPLKKLTDHLSDLKRGLLPPNNPVDLKREDEFGLLAESFNAYMKHLEEAQKALKENLKTLETLFESITHPIALINKDCRVELANKAYKENLYKKCHQDLLLKVFMEKRPFSEEIELPEGKTYQLFLYPVFAEKNEVIKAVVLLEDITERKRMEEKMILTEKLAALGQLTAGLAHEINNPLSGMLLMLRQLQKNNLSEEEKKLYFNLIEQGLLKIQKLIQDLLTFSRATEIRKEKVSINELLEEVLDLSSYLLKKHQIIVKKDFSPELPEIYVDKNKLEQVFLNLILNALHAMEESEDKILTIKTELTEGAIKISFKDTGPGVPENIRNRIFDPFFTTKPPGKGTGLGLSVGLVIIERHGGKIYLDKTDQGANFIIELPLEMEKHGNY</sequence>
<dbReference type="CDD" id="cd06225">
    <property type="entry name" value="HAMP"/>
    <property type="match status" value="1"/>
</dbReference>
<dbReference type="Gene3D" id="3.30.565.10">
    <property type="entry name" value="Histidine kinase-like ATPase, C-terminal domain"/>
    <property type="match status" value="1"/>
</dbReference>
<dbReference type="Gene3D" id="3.30.450.20">
    <property type="entry name" value="PAS domain"/>
    <property type="match status" value="1"/>
</dbReference>
<dbReference type="PANTHER" id="PTHR43065:SF46">
    <property type="entry name" value="C4-DICARBOXYLATE TRANSPORT SENSOR PROTEIN DCTB"/>
    <property type="match status" value="1"/>
</dbReference>
<organism evidence="14 15">
    <name type="scientific">Caldimicrobium thiodismutans</name>
    <dbReference type="NCBI Taxonomy" id="1653476"/>
    <lineage>
        <taxon>Bacteria</taxon>
        <taxon>Pseudomonadati</taxon>
        <taxon>Thermodesulfobacteriota</taxon>
        <taxon>Thermodesulfobacteria</taxon>
        <taxon>Thermodesulfobacteriales</taxon>
        <taxon>Thermodesulfobacteriaceae</taxon>
        <taxon>Caldimicrobium</taxon>
    </lineage>
</organism>
<keyword evidence="10" id="KW-1133">Transmembrane helix</keyword>
<evidence type="ECO:0000256" key="8">
    <source>
        <dbReference type="ARBA" id="ARBA00022840"/>
    </source>
</evidence>
<evidence type="ECO:0000259" key="11">
    <source>
        <dbReference type="PROSITE" id="PS50109"/>
    </source>
</evidence>
<dbReference type="PROSITE" id="PS50109">
    <property type="entry name" value="HIS_KIN"/>
    <property type="match status" value="1"/>
</dbReference>
<evidence type="ECO:0000256" key="5">
    <source>
        <dbReference type="ARBA" id="ARBA00022679"/>
    </source>
</evidence>
<proteinExistence type="predicted"/>
<dbReference type="InterPro" id="IPR003660">
    <property type="entry name" value="HAMP_dom"/>
</dbReference>
<keyword evidence="4" id="KW-0597">Phosphoprotein</keyword>
<evidence type="ECO:0000256" key="7">
    <source>
        <dbReference type="ARBA" id="ARBA00022777"/>
    </source>
</evidence>
<dbReference type="PANTHER" id="PTHR43065">
    <property type="entry name" value="SENSOR HISTIDINE KINASE"/>
    <property type="match status" value="1"/>
</dbReference>
<dbReference type="InterPro" id="IPR003661">
    <property type="entry name" value="HisK_dim/P_dom"/>
</dbReference>
<dbReference type="GO" id="GO:0005524">
    <property type="term" value="F:ATP binding"/>
    <property type="evidence" value="ECO:0007669"/>
    <property type="project" value="UniProtKB-KW"/>
</dbReference>
<dbReference type="PROSITE" id="PS50113">
    <property type="entry name" value="PAC"/>
    <property type="match status" value="1"/>
</dbReference>
<dbReference type="PRINTS" id="PR00344">
    <property type="entry name" value="BCTRLSENSOR"/>
</dbReference>
<dbReference type="SMART" id="SM00388">
    <property type="entry name" value="HisKA"/>
    <property type="match status" value="1"/>
</dbReference>
<feature type="transmembrane region" description="Helical" evidence="10">
    <location>
        <begin position="217"/>
        <end position="245"/>
    </location>
</feature>
<dbReference type="InterPro" id="IPR004358">
    <property type="entry name" value="Sig_transdc_His_kin-like_C"/>
</dbReference>
<feature type="domain" description="PAC" evidence="12">
    <location>
        <begin position="354"/>
        <end position="404"/>
    </location>
</feature>
<dbReference type="Pfam" id="PF11845">
    <property type="entry name" value="Tll0287-like"/>
    <property type="match status" value="1"/>
</dbReference>
<evidence type="ECO:0000256" key="4">
    <source>
        <dbReference type="ARBA" id="ARBA00022553"/>
    </source>
</evidence>
<dbReference type="Pfam" id="PF00672">
    <property type="entry name" value="HAMP"/>
    <property type="match status" value="1"/>
</dbReference>
<keyword evidence="9" id="KW-0902">Two-component regulatory system</keyword>
<dbReference type="InterPro" id="IPR036890">
    <property type="entry name" value="HATPase_C_sf"/>
</dbReference>
<dbReference type="Gene3D" id="6.10.340.10">
    <property type="match status" value="1"/>
</dbReference>
<feature type="domain" description="Histidine kinase" evidence="11">
    <location>
        <begin position="417"/>
        <end position="627"/>
    </location>
</feature>
<evidence type="ECO:0000313" key="15">
    <source>
        <dbReference type="Proteomes" id="UP000235731"/>
    </source>
</evidence>
<evidence type="ECO:0000256" key="6">
    <source>
        <dbReference type="ARBA" id="ARBA00022741"/>
    </source>
</evidence>
<dbReference type="InterPro" id="IPR036097">
    <property type="entry name" value="HisK_dim/P_sf"/>
</dbReference>
<dbReference type="CDD" id="cd00082">
    <property type="entry name" value="HisKA"/>
    <property type="match status" value="1"/>
</dbReference>
<reference evidence="14 15" key="1">
    <citation type="submission" date="2018-01" db="EMBL/GenBank/DDBJ databases">
        <title>Metagenomic assembled genomes from two thermal pools in the Uzon Caldera, Kamchatka, Russia.</title>
        <authorList>
            <person name="Wilkins L."/>
            <person name="Ettinger C."/>
        </authorList>
    </citation>
    <scope>NUCLEOTIDE SEQUENCE [LARGE SCALE GENOMIC DNA]</scope>
    <source>
        <strain evidence="14">ZAV-15</strain>
    </source>
</reference>
<dbReference type="GO" id="GO:0000155">
    <property type="term" value="F:phosphorelay sensor kinase activity"/>
    <property type="evidence" value="ECO:0007669"/>
    <property type="project" value="InterPro"/>
</dbReference>
<comment type="caution">
    <text evidence="14">The sequence shown here is derived from an EMBL/GenBank/DDBJ whole genome shotgun (WGS) entry which is preliminary data.</text>
</comment>
<evidence type="ECO:0000259" key="13">
    <source>
        <dbReference type="PROSITE" id="PS50885"/>
    </source>
</evidence>
<dbReference type="SMART" id="SM00387">
    <property type="entry name" value="HATPase_c"/>
    <property type="match status" value="1"/>
</dbReference>
<evidence type="ECO:0000259" key="12">
    <source>
        <dbReference type="PROSITE" id="PS50113"/>
    </source>
</evidence>
<dbReference type="EMBL" id="PNIE01000058">
    <property type="protein sequence ID" value="PMP62644.1"/>
    <property type="molecule type" value="Genomic_DNA"/>
</dbReference>
<dbReference type="SUPFAM" id="SSF55874">
    <property type="entry name" value="ATPase domain of HSP90 chaperone/DNA topoisomerase II/histidine kinase"/>
    <property type="match status" value="1"/>
</dbReference>
<dbReference type="InterPro" id="IPR021796">
    <property type="entry name" value="Tll0287-like_dom"/>
</dbReference>